<dbReference type="InterPro" id="IPR012340">
    <property type="entry name" value="NA-bd_OB-fold"/>
</dbReference>
<dbReference type="RefSeq" id="XP_028873044.1">
    <property type="nucleotide sequence ID" value="XM_029020258.1"/>
</dbReference>
<dbReference type="EMBL" id="LRBP01000032">
    <property type="protein sequence ID" value="OII70947.1"/>
    <property type="molecule type" value="Genomic_DNA"/>
</dbReference>
<dbReference type="GeneID" id="39980037"/>
<comment type="caution">
    <text evidence="1">The sequence shown here is derived from an EMBL/GenBank/DDBJ whole genome shotgun (WGS) entry which is preliminary data.</text>
</comment>
<dbReference type="AlphaFoldDB" id="A0A1J4MBU4"/>
<organism evidence="1 2">
    <name type="scientific">Cryptosporidium ubiquitum</name>
    <dbReference type="NCBI Taxonomy" id="857276"/>
    <lineage>
        <taxon>Eukaryota</taxon>
        <taxon>Sar</taxon>
        <taxon>Alveolata</taxon>
        <taxon>Apicomplexa</taxon>
        <taxon>Conoidasida</taxon>
        <taxon>Coccidia</taxon>
        <taxon>Eucoccidiorida</taxon>
        <taxon>Eimeriorina</taxon>
        <taxon>Cryptosporidiidae</taxon>
        <taxon>Cryptosporidium</taxon>
    </lineage>
</organism>
<reference evidence="1 2" key="1">
    <citation type="submission" date="2016-10" db="EMBL/GenBank/DDBJ databases">
        <title>Reductive evolution of mitochondrial metabolism and differential evolution of invasion-related proteins in Cryptosporidium.</title>
        <authorList>
            <person name="Liu S."/>
            <person name="Roellig D.M."/>
            <person name="Guo Y."/>
            <person name="Li N."/>
            <person name="Frace M.A."/>
            <person name="Tang K."/>
            <person name="Zhang L."/>
            <person name="Feng Y."/>
            <person name="Xiao L."/>
        </authorList>
    </citation>
    <scope>NUCLEOTIDE SEQUENCE [LARGE SCALE GENOMIC DNA]</scope>
    <source>
        <strain evidence="1">39726</strain>
    </source>
</reference>
<dbReference type="VEuPathDB" id="CryptoDB:cubi_03245"/>
<gene>
    <name evidence="1" type="ORF">cubi_03245</name>
</gene>
<sequence length="225" mass="24375">MNEEYGKVLIPGQPIKHVMEAKWPLNGVYMDDNGDMYASLMCREDQIGKIQIGNNEGGKVIGVVNRILPRKGVEVRLLDRSGRGYKSEIEGVTGLLRPQDIGCWNMNSDADPNVTYASSSSGASSGSNSAGLANDHLESQASYWINDCYRPGDVVRCSILSVVPQILLSTNSQDLGCIFAPCKNCKLGMAYPISYNAVLCKKCGTSMLKKTAKPKSDSENGDVID</sequence>
<proteinExistence type="predicted"/>
<protein>
    <submittedName>
        <fullName evidence="1">Uncharacterized protein</fullName>
    </submittedName>
</protein>
<dbReference type="Proteomes" id="UP000186176">
    <property type="component" value="Unassembled WGS sequence"/>
</dbReference>
<dbReference type="Gene3D" id="2.40.50.140">
    <property type="entry name" value="Nucleic acid-binding proteins"/>
    <property type="match status" value="1"/>
</dbReference>
<evidence type="ECO:0000313" key="1">
    <source>
        <dbReference type="EMBL" id="OII70947.1"/>
    </source>
</evidence>
<dbReference type="SUPFAM" id="SSF50249">
    <property type="entry name" value="Nucleic acid-binding proteins"/>
    <property type="match status" value="1"/>
</dbReference>
<name>A0A1J4MBU4_9CRYT</name>
<dbReference type="OrthoDB" id="440760at2759"/>
<accession>A0A1J4MBU4</accession>
<keyword evidence="2" id="KW-1185">Reference proteome</keyword>
<evidence type="ECO:0000313" key="2">
    <source>
        <dbReference type="Proteomes" id="UP000186176"/>
    </source>
</evidence>